<comment type="caution">
    <text evidence="1">The sequence shown here is derived from an EMBL/GenBank/DDBJ whole genome shotgun (WGS) entry which is preliminary data.</text>
</comment>
<gene>
    <name evidence="1" type="ORF">B5F17_13320</name>
</gene>
<evidence type="ECO:0008006" key="3">
    <source>
        <dbReference type="Google" id="ProtNLM"/>
    </source>
</evidence>
<protein>
    <recommendedName>
        <fullName evidence="3">Transcriptional regulator</fullName>
    </recommendedName>
</protein>
<dbReference type="EMBL" id="NFKK01000024">
    <property type="protein sequence ID" value="OUP51109.1"/>
    <property type="molecule type" value="Genomic_DNA"/>
</dbReference>
<dbReference type="RefSeq" id="WP_087374570.1">
    <property type="nucleotide sequence ID" value="NZ_NFKK01000024.1"/>
</dbReference>
<evidence type="ECO:0000313" key="1">
    <source>
        <dbReference type="EMBL" id="OUP51109.1"/>
    </source>
</evidence>
<proteinExistence type="predicted"/>
<dbReference type="Proteomes" id="UP000195897">
    <property type="component" value="Unassembled WGS sequence"/>
</dbReference>
<name>A0A1Y4L6K8_9FIRM</name>
<dbReference type="AlphaFoldDB" id="A0A1Y4L6K8"/>
<accession>A0A1Y4L6K8</accession>
<organism evidence="1 2">
    <name type="scientific">Butyricicoccus pullicaecorum</name>
    <dbReference type="NCBI Taxonomy" id="501571"/>
    <lineage>
        <taxon>Bacteria</taxon>
        <taxon>Bacillati</taxon>
        <taxon>Bacillota</taxon>
        <taxon>Clostridia</taxon>
        <taxon>Eubacteriales</taxon>
        <taxon>Butyricicoccaceae</taxon>
        <taxon>Butyricicoccus</taxon>
    </lineage>
</organism>
<reference evidence="2" key="1">
    <citation type="submission" date="2017-04" db="EMBL/GenBank/DDBJ databases">
        <title>Function of individual gut microbiota members based on whole genome sequencing of pure cultures obtained from chicken caecum.</title>
        <authorList>
            <person name="Medvecky M."/>
            <person name="Cejkova D."/>
            <person name="Polansky O."/>
            <person name="Karasova D."/>
            <person name="Kubasova T."/>
            <person name="Cizek A."/>
            <person name="Rychlik I."/>
        </authorList>
    </citation>
    <scope>NUCLEOTIDE SEQUENCE [LARGE SCALE GENOMIC DNA]</scope>
    <source>
        <strain evidence="2">An180</strain>
    </source>
</reference>
<evidence type="ECO:0000313" key="2">
    <source>
        <dbReference type="Proteomes" id="UP000195897"/>
    </source>
</evidence>
<sequence>MSKRGQLAYIREVLRSYPEIKRKPSTHRTDNEAARLQAVEDMMDELGRMPDGAQRQRFVRMLYFEGRYTFWGVIDKVPISQRTARRWNARVMDIMANKMHLI</sequence>